<dbReference type="EMBL" id="JAPXFL010000006">
    <property type="protein sequence ID" value="KAK9505285.1"/>
    <property type="molecule type" value="Genomic_DNA"/>
</dbReference>
<feature type="domain" description="Peptidase C50" evidence="5">
    <location>
        <begin position="361"/>
        <end position="457"/>
    </location>
</feature>
<dbReference type="PANTHER" id="PTHR12792">
    <property type="entry name" value="EXTRA SPINDLE POLES 1-RELATED"/>
    <property type="match status" value="1"/>
</dbReference>
<comment type="catalytic activity">
    <reaction evidence="1">
        <text>All bonds known to be hydrolyzed by this endopeptidase have arginine in P1 and an acidic residue in P4. P6 is often occupied by an acidic residue or by a hydroxy-amino-acid residue, the phosphorylation of which enhances cleavage.</text>
        <dbReference type="EC" id="3.4.22.49"/>
    </reaction>
</comment>
<evidence type="ECO:0000256" key="4">
    <source>
        <dbReference type="ARBA" id="ARBA00022829"/>
    </source>
</evidence>
<evidence type="ECO:0000256" key="2">
    <source>
        <dbReference type="ARBA" id="ARBA00012489"/>
    </source>
</evidence>
<name>A0AAW1D680_9HEMI</name>
<dbReference type="InterPro" id="IPR030397">
    <property type="entry name" value="SEPARIN_core_dom"/>
</dbReference>
<organism evidence="6 7">
    <name type="scientific">Rhynocoris fuscipes</name>
    <dbReference type="NCBI Taxonomy" id="488301"/>
    <lineage>
        <taxon>Eukaryota</taxon>
        <taxon>Metazoa</taxon>
        <taxon>Ecdysozoa</taxon>
        <taxon>Arthropoda</taxon>
        <taxon>Hexapoda</taxon>
        <taxon>Insecta</taxon>
        <taxon>Pterygota</taxon>
        <taxon>Neoptera</taxon>
        <taxon>Paraneoptera</taxon>
        <taxon>Hemiptera</taxon>
        <taxon>Heteroptera</taxon>
        <taxon>Panheteroptera</taxon>
        <taxon>Cimicomorpha</taxon>
        <taxon>Reduviidae</taxon>
        <taxon>Harpactorinae</taxon>
        <taxon>Harpactorini</taxon>
        <taxon>Rhynocoris</taxon>
    </lineage>
</organism>
<dbReference type="EC" id="3.4.22.49" evidence="2"/>
<evidence type="ECO:0000256" key="3">
    <source>
        <dbReference type="ARBA" id="ARBA00022801"/>
    </source>
</evidence>
<dbReference type="GO" id="GO:0004197">
    <property type="term" value="F:cysteine-type endopeptidase activity"/>
    <property type="evidence" value="ECO:0007669"/>
    <property type="project" value="InterPro"/>
</dbReference>
<proteinExistence type="predicted"/>
<evidence type="ECO:0000313" key="7">
    <source>
        <dbReference type="Proteomes" id="UP001461498"/>
    </source>
</evidence>
<evidence type="ECO:0000259" key="5">
    <source>
        <dbReference type="PROSITE" id="PS51700"/>
    </source>
</evidence>
<evidence type="ECO:0000313" key="6">
    <source>
        <dbReference type="EMBL" id="KAK9505285.1"/>
    </source>
</evidence>
<dbReference type="GO" id="GO:0005737">
    <property type="term" value="C:cytoplasm"/>
    <property type="evidence" value="ECO:0007669"/>
    <property type="project" value="TreeGrafter"/>
</dbReference>
<dbReference type="GO" id="GO:0072686">
    <property type="term" value="C:mitotic spindle"/>
    <property type="evidence" value="ECO:0007669"/>
    <property type="project" value="TreeGrafter"/>
</dbReference>
<sequence>MDCEANIKELKESLKRKPDLILSSAYSNTRRQLAMIYLNKGEEIEGIYHLTESHGIGLRQTSIAQSARSADSFPYCDYLSFHKGYAKDESKGMLQRLKEMPSEWTIVQITREFDQKEVIKSRIAETSPVFRGFHLTRLPCGSELEIGSPVSVNREWPENAESDILADFWKIKKHLGTSISGGTSRLIRKLREEAALDIERYCREIGQTCLKEWLVLFLGTICDHNISKRIRTKVDNVLNLKQGLTSRQRYLTYLLAEGVPHLSEDDLGFALYQLFTEDSTFQSKVEDVLLEINREISNLATIRRNPVILIVDEHLDMIPWESLLLLRRHPISRVPSLHFAHTLFKIHSKSIKNGLRELASADVCYYVLNPSGDLLPVEERLSKFIKKRFPSWIGIVGQKPTEEQLVEALTIGNAFIYCGHGSGCQYLAADSISRLKVKPVQLLFGCSSVALKDHGGSVEMTGDFLQFTVAGSGCTVGMLWPVTSRDIDKMTLILANIWLPGDPIDTETLNRADNIKKEPELLRALVEVRKVPELFSNGAGFVARGIPIKIV</sequence>
<keyword evidence="7" id="KW-1185">Reference proteome</keyword>
<dbReference type="PROSITE" id="PS51700">
    <property type="entry name" value="SEPARIN"/>
    <property type="match status" value="1"/>
</dbReference>
<keyword evidence="3" id="KW-0378">Hydrolase</keyword>
<dbReference type="Proteomes" id="UP001461498">
    <property type="component" value="Unassembled WGS sequence"/>
</dbReference>
<dbReference type="AlphaFoldDB" id="A0AAW1D680"/>
<dbReference type="PANTHER" id="PTHR12792:SF0">
    <property type="entry name" value="SEPARIN"/>
    <property type="match status" value="1"/>
</dbReference>
<protein>
    <recommendedName>
        <fullName evidence="2">separase</fullName>
        <ecNumber evidence="2">3.4.22.49</ecNumber>
    </recommendedName>
</protein>
<dbReference type="Pfam" id="PF03568">
    <property type="entry name" value="Separin_C"/>
    <property type="match status" value="1"/>
</dbReference>
<evidence type="ECO:0000256" key="1">
    <source>
        <dbReference type="ARBA" id="ARBA00000451"/>
    </source>
</evidence>
<gene>
    <name evidence="6" type="ORF">O3M35_009375</name>
</gene>
<accession>A0AAW1D680</accession>
<dbReference type="GO" id="GO:0005813">
    <property type="term" value="C:centrosome"/>
    <property type="evidence" value="ECO:0007669"/>
    <property type="project" value="TreeGrafter"/>
</dbReference>
<reference evidence="6 7" key="1">
    <citation type="submission" date="2022-12" db="EMBL/GenBank/DDBJ databases">
        <title>Chromosome-level genome assembly of true bugs.</title>
        <authorList>
            <person name="Ma L."/>
            <person name="Li H."/>
        </authorList>
    </citation>
    <scope>NUCLEOTIDE SEQUENCE [LARGE SCALE GENOMIC DNA]</scope>
    <source>
        <strain evidence="6">Lab_2022b</strain>
    </source>
</reference>
<dbReference type="GO" id="GO:0051307">
    <property type="term" value="P:meiotic chromosome separation"/>
    <property type="evidence" value="ECO:0007669"/>
    <property type="project" value="TreeGrafter"/>
</dbReference>
<dbReference type="InterPro" id="IPR005314">
    <property type="entry name" value="Peptidase_C50"/>
</dbReference>
<dbReference type="GO" id="GO:0006508">
    <property type="term" value="P:proteolysis"/>
    <property type="evidence" value="ECO:0007669"/>
    <property type="project" value="InterPro"/>
</dbReference>
<keyword evidence="4" id="KW-0159">Chromosome partition</keyword>
<comment type="caution">
    <text evidence="6">The sequence shown here is derived from an EMBL/GenBank/DDBJ whole genome shotgun (WGS) entry which is preliminary data.</text>
</comment>
<dbReference type="GO" id="GO:0005634">
    <property type="term" value="C:nucleus"/>
    <property type="evidence" value="ECO:0007669"/>
    <property type="project" value="InterPro"/>
</dbReference>